<dbReference type="AlphaFoldDB" id="A0A917M283"/>
<keyword evidence="2" id="KW-0472">Membrane</keyword>
<feature type="transmembrane region" description="Helical" evidence="2">
    <location>
        <begin position="12"/>
        <end position="35"/>
    </location>
</feature>
<evidence type="ECO:0000313" key="6">
    <source>
        <dbReference type="Proteomes" id="UP000647241"/>
    </source>
</evidence>
<dbReference type="Gene3D" id="2.40.30.170">
    <property type="match status" value="1"/>
</dbReference>
<sequence>MSDNTQSSRYTLRGHLISGFIVAGALITGAATIYAVNNYPRTDDAEVVANVIGMAPLVAGPVVELPVKDNEFVKKGSLLYKIDDRPYLYALQDALAAQKRLEGEIENETRRINAQESTVDVSNASRQNAVANETRADDEIAVSEAAIAQASAALTQAQADADYAVSNLHRIEPLLAKEFVTPDDVHKARSLAEAKTAAVEQARSALTLAKAKLLATTAQKQQAIAQLTQAEAQVKESSEAVLVLAPLIAQRESRAAAVRLAQYNYEQCSVVAPFDARVTNMTISEGDYAKIGQQLFTLIDTRTWWVLANFRETQIQHLQVGTPADIYLMANLHTQLKGYVESVGYGVTPDPDVVGKLSQGLPDVQRTLNWVRLASRYPVRVRISNPPPGGLRVGEVAIVGMRPKS</sequence>
<name>A0A917M283_9BACT</name>
<dbReference type="Pfam" id="PF25963">
    <property type="entry name" value="Beta-barrel_AAEA"/>
    <property type="match status" value="1"/>
</dbReference>
<evidence type="ECO:0000256" key="1">
    <source>
        <dbReference type="SAM" id="Coils"/>
    </source>
</evidence>
<dbReference type="EMBL" id="BMGT01000002">
    <property type="protein sequence ID" value="GGG72230.1"/>
    <property type="molecule type" value="Genomic_DNA"/>
</dbReference>
<evidence type="ECO:0000313" key="5">
    <source>
        <dbReference type="EMBL" id="GGG72230.1"/>
    </source>
</evidence>
<proteinExistence type="predicted"/>
<keyword evidence="1" id="KW-0175">Coiled coil</keyword>
<feature type="domain" description="Multidrug resistance protein MdtA-like barrel-sandwich hybrid" evidence="3">
    <location>
        <begin position="54"/>
        <end position="300"/>
    </location>
</feature>
<reference evidence="5" key="1">
    <citation type="journal article" date="2014" name="Int. J. Syst. Evol. Microbiol.">
        <title>Complete genome sequence of Corynebacterium casei LMG S-19264T (=DSM 44701T), isolated from a smear-ripened cheese.</title>
        <authorList>
            <consortium name="US DOE Joint Genome Institute (JGI-PGF)"/>
            <person name="Walter F."/>
            <person name="Albersmeier A."/>
            <person name="Kalinowski J."/>
            <person name="Ruckert C."/>
        </authorList>
    </citation>
    <scope>NUCLEOTIDE SEQUENCE</scope>
    <source>
        <strain evidence="5">CGMCC 1.12997</strain>
    </source>
</reference>
<feature type="coiled-coil region" evidence="1">
    <location>
        <begin position="91"/>
        <end position="118"/>
    </location>
</feature>
<dbReference type="PANTHER" id="PTHR30367:SF1">
    <property type="entry name" value="MULTIDRUG RESISTANCE PROTEIN MDTN"/>
    <property type="match status" value="1"/>
</dbReference>
<dbReference type="SUPFAM" id="SSF111369">
    <property type="entry name" value="HlyD-like secretion proteins"/>
    <property type="match status" value="2"/>
</dbReference>
<evidence type="ECO:0000259" key="3">
    <source>
        <dbReference type="Pfam" id="PF25917"/>
    </source>
</evidence>
<evidence type="ECO:0000256" key="2">
    <source>
        <dbReference type="SAM" id="Phobius"/>
    </source>
</evidence>
<dbReference type="InterPro" id="IPR050393">
    <property type="entry name" value="MFP_Efflux_Pump"/>
</dbReference>
<organism evidence="5 6">
    <name type="scientific">Edaphobacter dinghuensis</name>
    <dbReference type="NCBI Taxonomy" id="1560005"/>
    <lineage>
        <taxon>Bacteria</taxon>
        <taxon>Pseudomonadati</taxon>
        <taxon>Acidobacteriota</taxon>
        <taxon>Terriglobia</taxon>
        <taxon>Terriglobales</taxon>
        <taxon>Acidobacteriaceae</taxon>
        <taxon>Edaphobacter</taxon>
    </lineage>
</organism>
<keyword evidence="2" id="KW-1133">Transmembrane helix</keyword>
<accession>A0A917M283</accession>
<comment type="caution">
    <text evidence="5">The sequence shown here is derived from an EMBL/GenBank/DDBJ whole genome shotgun (WGS) entry which is preliminary data.</text>
</comment>
<dbReference type="Pfam" id="PF25917">
    <property type="entry name" value="BSH_RND"/>
    <property type="match status" value="1"/>
</dbReference>
<dbReference type="PANTHER" id="PTHR30367">
    <property type="entry name" value="P-HYDROXYBENZOIC ACID EFFLUX PUMP SUBUNIT AAEA-RELATED"/>
    <property type="match status" value="1"/>
</dbReference>
<dbReference type="Gene3D" id="1.10.287.470">
    <property type="entry name" value="Helix hairpin bin"/>
    <property type="match status" value="2"/>
</dbReference>
<dbReference type="Proteomes" id="UP000647241">
    <property type="component" value="Unassembled WGS sequence"/>
</dbReference>
<reference evidence="5" key="2">
    <citation type="submission" date="2020-09" db="EMBL/GenBank/DDBJ databases">
        <authorList>
            <person name="Sun Q."/>
            <person name="Zhou Y."/>
        </authorList>
    </citation>
    <scope>NUCLEOTIDE SEQUENCE</scope>
    <source>
        <strain evidence="5">CGMCC 1.12997</strain>
    </source>
</reference>
<dbReference type="InterPro" id="IPR058634">
    <property type="entry name" value="AaeA-lik-b-barrel"/>
</dbReference>
<keyword evidence="2" id="KW-0812">Transmembrane</keyword>
<gene>
    <name evidence="5" type="ORF">GCM10011585_13180</name>
</gene>
<dbReference type="InterPro" id="IPR058625">
    <property type="entry name" value="MdtA-like_BSH"/>
</dbReference>
<evidence type="ECO:0000259" key="4">
    <source>
        <dbReference type="Pfam" id="PF25963"/>
    </source>
</evidence>
<feature type="coiled-coil region" evidence="1">
    <location>
        <begin position="213"/>
        <end position="240"/>
    </location>
</feature>
<keyword evidence="6" id="KW-1185">Reference proteome</keyword>
<feature type="domain" description="p-hydroxybenzoic acid efflux pump subunit AaeA-like beta-barrel" evidence="4">
    <location>
        <begin position="303"/>
        <end position="386"/>
    </location>
</feature>
<dbReference type="Gene3D" id="2.40.50.100">
    <property type="match status" value="1"/>
</dbReference>
<protein>
    <submittedName>
        <fullName evidence="5">Multidrug resistance protein MdtN</fullName>
    </submittedName>
</protein>
<dbReference type="RefSeq" id="WP_188553406.1">
    <property type="nucleotide sequence ID" value="NZ_BMGT01000002.1"/>
</dbReference>